<dbReference type="Proteomes" id="UP001139365">
    <property type="component" value="Unassembled WGS sequence"/>
</dbReference>
<evidence type="ECO:0000256" key="1">
    <source>
        <dbReference type="SAM" id="MobiDB-lite"/>
    </source>
</evidence>
<reference evidence="3 4" key="1">
    <citation type="submission" date="2022-03" db="EMBL/GenBank/DDBJ databases">
        <title>Metagenome-assembled genomes from swine fecal metagenomes.</title>
        <authorList>
            <person name="Holman D.B."/>
            <person name="Kommadath A."/>
        </authorList>
    </citation>
    <scope>NUCLEOTIDE SEQUENCE [LARGE SCALE GENOMIC DNA]</scope>
    <source>
        <strain evidence="3">SUG147</strain>
    </source>
</reference>
<comment type="caution">
    <text evidence="3">The sequence shown here is derived from an EMBL/GenBank/DDBJ whole genome shotgun (WGS) entry which is preliminary data.</text>
</comment>
<dbReference type="EMBL" id="JALEMU010000093">
    <property type="protein sequence ID" value="MCI5755816.1"/>
    <property type="molecule type" value="Genomic_DNA"/>
</dbReference>
<sequence length="261" mass="27390">MKKISIAILAALLAVSVMGSCRKDDGKPAESSGTTAGTKNTEETTTSPATSAPSATDPASTEPVSTAPATSEPVTTEPPVTEPKGDPVELVKNNAGDDNWDVIEGVWSGTLRAGAGGLEPCERIINDKGELVIRSVSKSETNTADHGIGNYIGVSEILKPNTTYTVTVIAKFNSNPTHKLHVKYPGTYDNVFIRASGDVSGASPVAISDSADFEEYIYTFRTGSNLKDFFIQIGPIGVGDNNYWGAFCPGAELIIQSCVIS</sequence>
<accession>A0AAE3FG66</accession>
<proteinExistence type="predicted"/>
<evidence type="ECO:0000313" key="3">
    <source>
        <dbReference type="EMBL" id="MCI5755816.1"/>
    </source>
</evidence>
<feature type="region of interest" description="Disordered" evidence="1">
    <location>
        <begin position="20"/>
        <end position="95"/>
    </location>
</feature>
<evidence type="ECO:0000256" key="2">
    <source>
        <dbReference type="SAM" id="SignalP"/>
    </source>
</evidence>
<organism evidence="3 4">
    <name type="scientific">Candidatus Colimorpha enterica</name>
    <dbReference type="NCBI Taxonomy" id="3083063"/>
    <lineage>
        <taxon>Bacteria</taxon>
        <taxon>Pseudomonadati</taxon>
        <taxon>Bacteroidota</taxon>
        <taxon>Bacteroidia</taxon>
        <taxon>Bacteroidales</taxon>
        <taxon>Candidatus Colimorpha</taxon>
    </lineage>
</organism>
<feature type="signal peptide" evidence="2">
    <location>
        <begin position="1"/>
        <end position="19"/>
    </location>
</feature>
<keyword evidence="2" id="KW-0732">Signal</keyword>
<feature type="compositionally biased region" description="Low complexity" evidence="1">
    <location>
        <begin position="34"/>
        <end position="79"/>
    </location>
</feature>
<gene>
    <name evidence="3" type="ORF">MR241_05925</name>
</gene>
<dbReference type="PROSITE" id="PS51257">
    <property type="entry name" value="PROKAR_LIPOPROTEIN"/>
    <property type="match status" value="1"/>
</dbReference>
<name>A0AAE3FG66_9BACT</name>
<protein>
    <submittedName>
        <fullName evidence="3">Uncharacterized protein</fullName>
    </submittedName>
</protein>
<evidence type="ECO:0000313" key="4">
    <source>
        <dbReference type="Proteomes" id="UP001139365"/>
    </source>
</evidence>
<feature type="chain" id="PRO_5042113558" evidence="2">
    <location>
        <begin position="20"/>
        <end position="261"/>
    </location>
</feature>
<dbReference type="AlphaFoldDB" id="A0AAE3FG66"/>